<proteinExistence type="predicted"/>
<evidence type="ECO:0000256" key="6">
    <source>
        <dbReference type="ARBA" id="ARBA00022989"/>
    </source>
</evidence>
<keyword evidence="4" id="KW-0997">Cell inner membrane</keyword>
<dbReference type="Pfam" id="PF12019">
    <property type="entry name" value="GspH"/>
    <property type="match status" value="1"/>
</dbReference>
<gene>
    <name evidence="9" type="ORF">KBTEX_03582</name>
</gene>
<keyword evidence="2" id="KW-1003">Cell membrane</keyword>
<dbReference type="SUPFAM" id="SSF54523">
    <property type="entry name" value="Pili subunits"/>
    <property type="match status" value="1"/>
</dbReference>
<reference evidence="9" key="1">
    <citation type="submission" date="2019-06" db="EMBL/GenBank/DDBJ databases">
        <authorList>
            <person name="Murdoch R.W."/>
            <person name="Fathepure B."/>
        </authorList>
    </citation>
    <scope>NUCLEOTIDE SEQUENCE</scope>
</reference>
<evidence type="ECO:0000256" key="2">
    <source>
        <dbReference type="ARBA" id="ARBA00022475"/>
    </source>
</evidence>
<evidence type="ECO:0000256" key="4">
    <source>
        <dbReference type="ARBA" id="ARBA00022519"/>
    </source>
</evidence>
<dbReference type="InterPro" id="IPR045584">
    <property type="entry name" value="Pilin-like"/>
</dbReference>
<evidence type="ECO:0000256" key="7">
    <source>
        <dbReference type="ARBA" id="ARBA00023136"/>
    </source>
</evidence>
<keyword evidence="6" id="KW-1133">Transmembrane helix</keyword>
<dbReference type="EMBL" id="MN079218">
    <property type="protein sequence ID" value="QEA07234.1"/>
    <property type="molecule type" value="Genomic_DNA"/>
</dbReference>
<dbReference type="InterPro" id="IPR022346">
    <property type="entry name" value="T2SS_GspH"/>
</dbReference>
<evidence type="ECO:0000259" key="8">
    <source>
        <dbReference type="Pfam" id="PF12019"/>
    </source>
</evidence>
<dbReference type="Pfam" id="PF07963">
    <property type="entry name" value="N_methyl"/>
    <property type="match status" value="1"/>
</dbReference>
<evidence type="ECO:0000256" key="1">
    <source>
        <dbReference type="ARBA" id="ARBA00004377"/>
    </source>
</evidence>
<organism evidence="9">
    <name type="scientific">uncultured organism</name>
    <dbReference type="NCBI Taxonomy" id="155900"/>
    <lineage>
        <taxon>unclassified sequences</taxon>
        <taxon>environmental samples</taxon>
    </lineage>
</organism>
<comment type="subcellular location">
    <subcellularLocation>
        <location evidence="1">Cell inner membrane</location>
        <topology evidence="1">Single-pass membrane protein</topology>
    </subcellularLocation>
</comment>
<dbReference type="GO" id="GO:0005886">
    <property type="term" value="C:plasma membrane"/>
    <property type="evidence" value="ECO:0007669"/>
    <property type="project" value="UniProtKB-SubCell"/>
</dbReference>
<protein>
    <recommendedName>
        <fullName evidence="8">General secretion pathway GspH domain-containing protein</fullName>
    </recommendedName>
</protein>
<keyword evidence="5" id="KW-0812">Transmembrane</keyword>
<evidence type="ECO:0000256" key="3">
    <source>
        <dbReference type="ARBA" id="ARBA00022481"/>
    </source>
</evidence>
<dbReference type="InterPro" id="IPR012902">
    <property type="entry name" value="N_methyl_site"/>
</dbReference>
<evidence type="ECO:0000313" key="9">
    <source>
        <dbReference type="EMBL" id="QEA07234.1"/>
    </source>
</evidence>
<dbReference type="Gene3D" id="3.55.40.10">
    <property type="entry name" value="minor pseudopilin epsh domain"/>
    <property type="match status" value="1"/>
</dbReference>
<evidence type="ECO:0000256" key="5">
    <source>
        <dbReference type="ARBA" id="ARBA00022692"/>
    </source>
</evidence>
<accession>A0A5B8RI70</accession>
<dbReference type="NCBIfam" id="TIGR02532">
    <property type="entry name" value="IV_pilin_GFxxxE"/>
    <property type="match status" value="1"/>
</dbReference>
<sequence length="186" mass="19679">MHPRQSAFTLAELLVTLAIVAAVTVAAVPVLAGITARNRMATDLNRLTGSLHAARREAITTGLGTVVCPGHPTTGCRDDGHWEQGWLAFQDPERRRNCVDADRDERCDAGAGRIVQVAGAIADAGLTLRASGNPSDYVRYRPTGLASGYAGTFVLCDTTDNAPSHGITLSMVGRIRKRPPGTLSCD</sequence>
<keyword evidence="7" id="KW-0472">Membrane</keyword>
<dbReference type="AlphaFoldDB" id="A0A5B8RI70"/>
<keyword evidence="3" id="KW-0488">Methylation</keyword>
<name>A0A5B8RI70_9ZZZZ</name>
<feature type="domain" description="General secretion pathway GspH" evidence="8">
    <location>
        <begin position="45"/>
        <end position="173"/>
    </location>
</feature>